<dbReference type="HOGENOM" id="CLU_189147_0_0_9"/>
<organism evidence="1 2">
    <name type="scientific">Desulfosporosinus meridiei (strain ATCC BAA-275 / DSM 13257 / KCTC 12902 / NCIMB 13706 / S10)</name>
    <dbReference type="NCBI Taxonomy" id="768704"/>
    <lineage>
        <taxon>Bacteria</taxon>
        <taxon>Bacillati</taxon>
        <taxon>Bacillota</taxon>
        <taxon>Clostridia</taxon>
        <taxon>Eubacteriales</taxon>
        <taxon>Desulfitobacteriaceae</taxon>
        <taxon>Desulfosporosinus</taxon>
    </lineage>
</organism>
<reference evidence="2" key="2">
    <citation type="submission" date="2012-08" db="EMBL/GenBank/DDBJ databases">
        <title>Finished genome of Desulfosporosinus meridiei DSM 13257.</title>
        <authorList>
            <person name="Huntemann M."/>
            <person name="Wei C.-L."/>
            <person name="Han J."/>
            <person name="Detter J.C."/>
            <person name="Han C."/>
            <person name="Davenport K."/>
            <person name="Daligault H."/>
            <person name="Erkkila T."/>
            <person name="Gu W."/>
            <person name="Munk A.C.C."/>
            <person name="Teshima H."/>
            <person name="Xu Y."/>
            <person name="Chain P."/>
            <person name="Tapia R."/>
            <person name="Chen A."/>
            <person name="Krypides N."/>
            <person name="Mavromatis K."/>
            <person name="Markowitz V."/>
            <person name="Szeto E."/>
            <person name="Ivanova N."/>
            <person name="Mikhailova N."/>
            <person name="Ovchinnikova G."/>
            <person name="Pagani I."/>
            <person name="Pati A."/>
            <person name="Goodwin L."/>
            <person name="Peters L."/>
            <person name="Pitluck S."/>
            <person name="Woyke T."/>
            <person name="Pester M."/>
            <person name="Spring S."/>
            <person name="Ollivier B."/>
            <person name="Rattei T."/>
            <person name="Klenk H.-P."/>
            <person name="Wagner M."/>
            <person name="Loy A."/>
        </authorList>
    </citation>
    <scope>NUCLEOTIDE SEQUENCE [LARGE SCALE GENOMIC DNA]</scope>
    <source>
        <strain evidence="2">ATCC BAA-275 / DSM 13257 / NCIMB 13706 / S10</strain>
    </source>
</reference>
<dbReference type="eggNOG" id="ENOG5033HBE">
    <property type="taxonomic scope" value="Bacteria"/>
</dbReference>
<sequence length="89" mass="9731">MTNEELLEKVKTGLGITGEYTDSTLSIKAIAVKQYMMNAGVTIENVENELGIATLTVGVNDIWYLKSGEVKFSLAFDILMTQLKAVSMP</sequence>
<dbReference type="OrthoDB" id="1927343at2"/>
<dbReference type="AlphaFoldDB" id="J7IWR2"/>
<protein>
    <submittedName>
        <fullName evidence="1">Uncharacterized protein</fullName>
    </submittedName>
</protein>
<proteinExistence type="predicted"/>
<dbReference type="KEGG" id="dmi:Desmer_4461"/>
<gene>
    <name evidence="1" type="ordered locus">Desmer_4461</name>
</gene>
<accession>J7IWR2</accession>
<evidence type="ECO:0000313" key="2">
    <source>
        <dbReference type="Proteomes" id="UP000005262"/>
    </source>
</evidence>
<keyword evidence="2" id="KW-1185">Reference proteome</keyword>
<dbReference type="EMBL" id="CP003629">
    <property type="protein sequence ID" value="AFQ46267.1"/>
    <property type="molecule type" value="Genomic_DNA"/>
</dbReference>
<dbReference type="Proteomes" id="UP000005262">
    <property type="component" value="Chromosome"/>
</dbReference>
<dbReference type="STRING" id="768704.Desmer_4461"/>
<name>J7IWR2_DESMD</name>
<evidence type="ECO:0000313" key="1">
    <source>
        <dbReference type="EMBL" id="AFQ46267.1"/>
    </source>
</evidence>
<reference evidence="1 2" key="1">
    <citation type="journal article" date="2012" name="J. Bacteriol.">
        <title>Complete genome sequences of Desulfosporosinus orientis DSM765T, Desulfosporosinus youngiae DSM17734T, Desulfosporosinus meridiei DSM13257T, and Desulfosporosinus acidiphilus DSM22704T.</title>
        <authorList>
            <person name="Pester M."/>
            <person name="Brambilla E."/>
            <person name="Alazard D."/>
            <person name="Rattei T."/>
            <person name="Weinmaier T."/>
            <person name="Han J."/>
            <person name="Lucas S."/>
            <person name="Lapidus A."/>
            <person name="Cheng J.F."/>
            <person name="Goodwin L."/>
            <person name="Pitluck S."/>
            <person name="Peters L."/>
            <person name="Ovchinnikova G."/>
            <person name="Teshima H."/>
            <person name="Detter J.C."/>
            <person name="Han C.S."/>
            <person name="Tapia R."/>
            <person name="Land M.L."/>
            <person name="Hauser L."/>
            <person name="Kyrpides N.C."/>
            <person name="Ivanova N.N."/>
            <person name="Pagani I."/>
            <person name="Huntmann M."/>
            <person name="Wei C.L."/>
            <person name="Davenport K.W."/>
            <person name="Daligault H."/>
            <person name="Chain P.S."/>
            <person name="Chen A."/>
            <person name="Mavromatis K."/>
            <person name="Markowitz V."/>
            <person name="Szeto E."/>
            <person name="Mikhailova N."/>
            <person name="Pati A."/>
            <person name="Wagner M."/>
            <person name="Woyke T."/>
            <person name="Ollivier B."/>
            <person name="Klenk H.P."/>
            <person name="Spring S."/>
            <person name="Loy A."/>
        </authorList>
    </citation>
    <scope>NUCLEOTIDE SEQUENCE [LARGE SCALE GENOMIC DNA]</scope>
    <source>
        <strain evidence="2">ATCC BAA-275 / DSM 13257 / NCIMB 13706 / S10</strain>
    </source>
</reference>
<dbReference type="RefSeq" id="WP_014905173.1">
    <property type="nucleotide sequence ID" value="NC_018515.1"/>
</dbReference>